<dbReference type="Gene3D" id="3.40.710.10">
    <property type="entry name" value="DD-peptidase/beta-lactamase superfamily"/>
    <property type="match status" value="2"/>
</dbReference>
<dbReference type="PANTHER" id="PTHR46520">
    <property type="entry name" value="SERINE BETA-LACTAMASE-LIKE PROTEIN LACTB, MITOCHONDRIAL"/>
    <property type="match status" value="1"/>
</dbReference>
<dbReference type="WBParaSite" id="Hba_11922">
    <property type="protein sequence ID" value="Hba_11922"/>
    <property type="gene ID" value="Hba_11922"/>
</dbReference>
<evidence type="ECO:0000259" key="3">
    <source>
        <dbReference type="PROSITE" id="PS50011"/>
    </source>
</evidence>
<dbReference type="GO" id="GO:0006508">
    <property type="term" value="P:proteolysis"/>
    <property type="evidence" value="ECO:0007669"/>
    <property type="project" value="TreeGrafter"/>
</dbReference>
<name>A0A1I7X2U8_HETBA</name>
<dbReference type="PANTHER" id="PTHR46520:SF1">
    <property type="entry name" value="SERINE BETA-LACTAMASE-LIKE PROTEIN LACTB, MITOCHONDRIAL"/>
    <property type="match status" value="1"/>
</dbReference>
<feature type="transmembrane region" description="Helical" evidence="1">
    <location>
        <begin position="535"/>
        <end position="555"/>
    </location>
</feature>
<sequence length="761" mass="85620">MWTRTSKPFLLMTASALTYGVAIKDSSEVPETKTKWSSVEEKKNKARSIIKRHMVVNGIPGMSVGVSVDGTMVWSEGFGYANVETGTTCTSDTVMRIASISKPITATIAAKLVQEKKLDLDRPIQDYVTDFPHKKFNGKEHHSLNPQNIHVIYSKEYLILKQTYIFIYLCLMEDLYNFTLICSFITSPHAGAPTIPVPTEGSFLSSDPTLRGFSYTTHGLTLVSAVLEKASGKQFPKLVQDLCSQLGMRNTSLDVNKNIIPNRTSYYYRNRNHVLENCQEVDNSYKWAGGGLLSNVEDLLIFANAILFSHQASSNTLLSQDVLSEFWKGEIQINETTLSALGWMRVDGNAVGGLQRTRPVGAFWYHTGAAVGASSVLLIQPCLHQNPSFPRGVCVAMPSLSSSESCDVLQFYYLPCYGVILGRILNALLRLSTPIRGIHLCYKCSIVTNLSVYTYIYIYIYIIDAKYKVRKQFFFRVFASHKINVFIMNASAKKNAKKMTKRPSEDGLEELLPNKATCLRALSAEVLNHKNMNNLNSLVFLFLFLLGITPSKRAFKKKVSWSRFDYFNLSGHIFVLPRRFACVEIIKAGPSKIIWQVTYISCNGFVFSGHLFLIIPTVSAADLKTEENVVIRKASIRDASQCVREYWNLSMCRLLSHPNIMSTIDAFEAEGDLYTVTEFMDGRLTDIIDEHLNHFVIARIIYQLLSALQQLHSNDLYHGNITLNSVYVNTDATLKLSSYGEITEMKPSDDKFKGHLWSIIL</sequence>
<dbReference type="SMART" id="SM00220">
    <property type="entry name" value="S_TKc"/>
    <property type="match status" value="1"/>
</dbReference>
<accession>A0A1I7X2U8</accession>
<dbReference type="GO" id="GO:0005524">
    <property type="term" value="F:ATP binding"/>
    <property type="evidence" value="ECO:0007669"/>
    <property type="project" value="InterPro"/>
</dbReference>
<organism evidence="4 5">
    <name type="scientific">Heterorhabditis bacteriophora</name>
    <name type="common">Entomopathogenic nematode worm</name>
    <dbReference type="NCBI Taxonomy" id="37862"/>
    <lineage>
        <taxon>Eukaryota</taxon>
        <taxon>Metazoa</taxon>
        <taxon>Ecdysozoa</taxon>
        <taxon>Nematoda</taxon>
        <taxon>Chromadorea</taxon>
        <taxon>Rhabditida</taxon>
        <taxon>Rhabditina</taxon>
        <taxon>Rhabditomorpha</taxon>
        <taxon>Strongyloidea</taxon>
        <taxon>Heterorhabditidae</taxon>
        <taxon>Heterorhabditis</taxon>
    </lineage>
</organism>
<dbReference type="GO" id="GO:0008233">
    <property type="term" value="F:peptidase activity"/>
    <property type="evidence" value="ECO:0007669"/>
    <property type="project" value="TreeGrafter"/>
</dbReference>
<dbReference type="SUPFAM" id="SSF56112">
    <property type="entry name" value="Protein kinase-like (PK-like)"/>
    <property type="match status" value="1"/>
</dbReference>
<keyword evidence="4" id="KW-1185">Reference proteome</keyword>
<dbReference type="InterPro" id="IPR001466">
    <property type="entry name" value="Beta-lactam-related"/>
</dbReference>
<feature type="domain" description="Protein kinase" evidence="3">
    <location>
        <begin position="580"/>
        <end position="761"/>
    </location>
</feature>
<feature type="signal peptide" evidence="2">
    <location>
        <begin position="1"/>
        <end position="20"/>
    </location>
</feature>
<evidence type="ECO:0000256" key="2">
    <source>
        <dbReference type="SAM" id="SignalP"/>
    </source>
</evidence>
<keyword evidence="1" id="KW-0812">Transmembrane</keyword>
<reference evidence="5" key="1">
    <citation type="submission" date="2016-11" db="UniProtKB">
        <authorList>
            <consortium name="WormBaseParasite"/>
        </authorList>
    </citation>
    <scope>IDENTIFICATION</scope>
</reference>
<dbReference type="GO" id="GO:0004672">
    <property type="term" value="F:protein kinase activity"/>
    <property type="evidence" value="ECO:0007669"/>
    <property type="project" value="InterPro"/>
</dbReference>
<dbReference type="PROSITE" id="PS50011">
    <property type="entry name" value="PROTEIN_KINASE_DOM"/>
    <property type="match status" value="1"/>
</dbReference>
<evidence type="ECO:0000313" key="5">
    <source>
        <dbReference type="WBParaSite" id="Hba_11922"/>
    </source>
</evidence>
<proteinExistence type="predicted"/>
<dbReference type="AlphaFoldDB" id="A0A1I7X2U8"/>
<dbReference type="Gene3D" id="1.10.510.10">
    <property type="entry name" value="Transferase(Phosphotransferase) domain 1"/>
    <property type="match status" value="1"/>
</dbReference>
<dbReference type="Gene3D" id="3.30.200.20">
    <property type="entry name" value="Phosphorylase Kinase, domain 1"/>
    <property type="match status" value="1"/>
</dbReference>
<dbReference type="Pfam" id="PF00144">
    <property type="entry name" value="Beta-lactamase"/>
    <property type="match status" value="2"/>
</dbReference>
<evidence type="ECO:0000313" key="4">
    <source>
        <dbReference type="Proteomes" id="UP000095283"/>
    </source>
</evidence>
<feature type="transmembrane region" description="Helical" evidence="1">
    <location>
        <begin position="441"/>
        <end position="462"/>
    </location>
</feature>
<dbReference type="Proteomes" id="UP000095283">
    <property type="component" value="Unplaced"/>
</dbReference>
<keyword evidence="1" id="KW-1133">Transmembrane helix</keyword>
<dbReference type="InterPro" id="IPR052794">
    <property type="entry name" value="Mito_Ser_Protease_LACTB"/>
</dbReference>
<evidence type="ECO:0000256" key="1">
    <source>
        <dbReference type="SAM" id="Phobius"/>
    </source>
</evidence>
<dbReference type="InterPro" id="IPR000719">
    <property type="entry name" value="Prot_kinase_dom"/>
</dbReference>
<keyword evidence="2" id="KW-0732">Signal</keyword>
<dbReference type="GO" id="GO:0005739">
    <property type="term" value="C:mitochondrion"/>
    <property type="evidence" value="ECO:0007669"/>
    <property type="project" value="TreeGrafter"/>
</dbReference>
<keyword evidence="1" id="KW-0472">Membrane</keyword>
<dbReference type="InterPro" id="IPR012338">
    <property type="entry name" value="Beta-lactam/transpept-like"/>
</dbReference>
<feature type="chain" id="PRO_5009310945" evidence="2">
    <location>
        <begin position="21"/>
        <end position="761"/>
    </location>
</feature>
<dbReference type="InterPro" id="IPR011009">
    <property type="entry name" value="Kinase-like_dom_sf"/>
</dbReference>
<dbReference type="SUPFAM" id="SSF56601">
    <property type="entry name" value="beta-lactamase/transpeptidase-like"/>
    <property type="match status" value="1"/>
</dbReference>
<protein>
    <submittedName>
        <fullName evidence="5">Protein kinase domain-containing protein</fullName>
    </submittedName>
</protein>
<dbReference type="Pfam" id="PF00069">
    <property type="entry name" value="Pkinase"/>
    <property type="match status" value="1"/>
</dbReference>
<dbReference type="GO" id="GO:0019216">
    <property type="term" value="P:regulation of lipid metabolic process"/>
    <property type="evidence" value="ECO:0007669"/>
    <property type="project" value="TreeGrafter"/>
</dbReference>